<feature type="region of interest" description="Disordered" evidence="2">
    <location>
        <begin position="23"/>
        <end position="53"/>
    </location>
</feature>
<dbReference type="Pfam" id="PF20434">
    <property type="entry name" value="BD-FAE"/>
    <property type="match status" value="1"/>
</dbReference>
<keyword evidence="6" id="KW-1185">Reference proteome</keyword>
<dbReference type="InterPro" id="IPR029058">
    <property type="entry name" value="AB_hydrolase_fold"/>
</dbReference>
<reference evidence="5 6" key="1">
    <citation type="submission" date="2023-03" db="EMBL/GenBank/DDBJ databases">
        <authorList>
            <person name="Uniacke-Lowe S."/>
            <person name="Ross P."/>
            <person name="Hill C."/>
        </authorList>
    </citation>
    <scope>NUCLEOTIDE SEQUENCE [LARGE SCALE GENOMIC DNA]</scope>
    <source>
        <strain evidence="5 6">APC 4016</strain>
    </source>
</reference>
<sequence length="333" mass="35857">MKKATSTLLSITLAATLLAGCSTSDSENKAETTETTQAAETKQQSPEAEAIDASSIDNKHLDVEYAGPFSAQKLDIYLPNEGEGPFPVIVAIHGGGFMRGDKTGPDIAPMLEGVNRGYAVVSVNYRLSGEALFPSAISDVKAAIRYVKANAEEYNLDPEKVAAWGGSAGGNLAALAGTSGDEDSLNGRHTENLEYSSEVQAVVDWYGQIDFLKLDEQFEESGITPKMGKRNRDESPESKYIGGNITEKVEEVKKANPATYITENDPAFFIQHGTADPNVPTQQSIDFAEKLTAVLGEQKVELTLIDGAVHGGEPFNSEENLEKVFDFLNQELK</sequence>
<dbReference type="PROSITE" id="PS51257">
    <property type="entry name" value="PROKAR_LIPOPROTEIN"/>
    <property type="match status" value="1"/>
</dbReference>
<dbReference type="InterPro" id="IPR050300">
    <property type="entry name" value="GDXG_lipolytic_enzyme"/>
</dbReference>
<evidence type="ECO:0000313" key="5">
    <source>
        <dbReference type="EMBL" id="MDN3427476.1"/>
    </source>
</evidence>
<comment type="caution">
    <text evidence="5">The sequence shown here is derived from an EMBL/GenBank/DDBJ whole genome shotgun (WGS) entry which is preliminary data.</text>
</comment>
<dbReference type="SUPFAM" id="SSF53474">
    <property type="entry name" value="alpha/beta-Hydrolases"/>
    <property type="match status" value="1"/>
</dbReference>
<dbReference type="InterPro" id="IPR049492">
    <property type="entry name" value="BD-FAE-like_dom"/>
</dbReference>
<evidence type="ECO:0000259" key="4">
    <source>
        <dbReference type="PROSITE" id="PS00498"/>
    </source>
</evidence>
<dbReference type="Gene3D" id="3.40.50.1820">
    <property type="entry name" value="alpha/beta hydrolase"/>
    <property type="match status" value="1"/>
</dbReference>
<dbReference type="RefSeq" id="WP_290183793.1">
    <property type="nucleotide sequence ID" value="NZ_JASDCQ010000002.1"/>
</dbReference>
<dbReference type="GO" id="GO:0016787">
    <property type="term" value="F:hydrolase activity"/>
    <property type="evidence" value="ECO:0007669"/>
    <property type="project" value="UniProtKB-KW"/>
</dbReference>
<gene>
    <name evidence="5" type="ORF">QMA01_09240</name>
</gene>
<dbReference type="Proteomes" id="UP001225873">
    <property type="component" value="Unassembled WGS sequence"/>
</dbReference>
<feature type="chain" id="PRO_5045410077" evidence="3">
    <location>
        <begin position="20"/>
        <end position="333"/>
    </location>
</feature>
<evidence type="ECO:0000256" key="1">
    <source>
        <dbReference type="ARBA" id="ARBA00022801"/>
    </source>
</evidence>
<keyword evidence="3" id="KW-0732">Signal</keyword>
<keyword evidence="1 5" id="KW-0378">Hydrolase</keyword>
<dbReference type="PANTHER" id="PTHR48081:SF13">
    <property type="entry name" value="ALPHA_BETA HYDROLASE"/>
    <property type="match status" value="1"/>
</dbReference>
<dbReference type="PROSITE" id="PS00498">
    <property type="entry name" value="TYROSINASE_2"/>
    <property type="match status" value="1"/>
</dbReference>
<evidence type="ECO:0000313" key="6">
    <source>
        <dbReference type="Proteomes" id="UP001225873"/>
    </source>
</evidence>
<protein>
    <submittedName>
        <fullName evidence="5">Alpha/beta hydrolase</fullName>
    </submittedName>
</protein>
<dbReference type="InterPro" id="IPR002227">
    <property type="entry name" value="Tyrosinase_Cu-bd"/>
</dbReference>
<feature type="signal peptide" evidence="3">
    <location>
        <begin position="1"/>
        <end position="19"/>
    </location>
</feature>
<accession>A0ABT7ZJZ3</accession>
<evidence type="ECO:0000256" key="2">
    <source>
        <dbReference type="SAM" id="MobiDB-lite"/>
    </source>
</evidence>
<name>A0ABT7ZJZ3_9BACL</name>
<dbReference type="EMBL" id="JASDCQ010000002">
    <property type="protein sequence ID" value="MDN3427476.1"/>
    <property type="molecule type" value="Genomic_DNA"/>
</dbReference>
<organism evidence="5 6">
    <name type="scientific">Planococcus notacanthi</name>
    <dbReference type="NCBI Taxonomy" id="3035188"/>
    <lineage>
        <taxon>Bacteria</taxon>
        <taxon>Bacillati</taxon>
        <taxon>Bacillota</taxon>
        <taxon>Bacilli</taxon>
        <taxon>Bacillales</taxon>
        <taxon>Caryophanaceae</taxon>
        <taxon>Planococcus</taxon>
    </lineage>
</organism>
<evidence type="ECO:0000256" key="3">
    <source>
        <dbReference type="SAM" id="SignalP"/>
    </source>
</evidence>
<feature type="domain" description="Tyrosinase copper-binding" evidence="4">
    <location>
        <begin position="265"/>
        <end position="276"/>
    </location>
</feature>
<feature type="compositionally biased region" description="Low complexity" evidence="2">
    <location>
        <begin position="33"/>
        <end position="44"/>
    </location>
</feature>
<proteinExistence type="predicted"/>
<dbReference type="PANTHER" id="PTHR48081">
    <property type="entry name" value="AB HYDROLASE SUPERFAMILY PROTEIN C4A8.06C"/>
    <property type="match status" value="1"/>
</dbReference>